<dbReference type="Gene3D" id="3.30.710.10">
    <property type="entry name" value="Potassium Channel Kv1.1, Chain A"/>
    <property type="match status" value="2"/>
</dbReference>
<dbReference type="EMBL" id="CP151513">
    <property type="protein sequence ID" value="WZN65794.1"/>
    <property type="molecule type" value="Genomic_DNA"/>
</dbReference>
<dbReference type="PANTHER" id="PTHR11145">
    <property type="entry name" value="BTB/POZ DOMAIN-CONTAINING ADAPTER FOR CUL3-MEDIATED RHOA DEGRADATION PROTEIN FAMILY MEMBER"/>
    <property type="match status" value="1"/>
</dbReference>
<feature type="region of interest" description="Disordered" evidence="2">
    <location>
        <begin position="1"/>
        <end position="24"/>
    </location>
</feature>
<dbReference type="CDD" id="cd18316">
    <property type="entry name" value="BTB_POZ_KCTD-like"/>
    <property type="match status" value="1"/>
</dbReference>
<evidence type="ECO:0000259" key="3">
    <source>
        <dbReference type="PROSITE" id="PS50097"/>
    </source>
</evidence>
<dbReference type="InterPro" id="IPR000210">
    <property type="entry name" value="BTB/POZ_dom"/>
</dbReference>
<comment type="pathway">
    <text evidence="1">Protein modification; protein ubiquitination.</text>
</comment>
<dbReference type="SUPFAM" id="SSF54695">
    <property type="entry name" value="POZ domain"/>
    <property type="match status" value="2"/>
</dbReference>
<dbReference type="PANTHER" id="PTHR11145:SF8">
    <property type="entry name" value="RE57120P"/>
    <property type="match status" value="1"/>
</dbReference>
<organism evidence="4 5">
    <name type="scientific">Chloropicon roscoffensis</name>
    <dbReference type="NCBI Taxonomy" id="1461544"/>
    <lineage>
        <taxon>Eukaryota</taxon>
        <taxon>Viridiplantae</taxon>
        <taxon>Chlorophyta</taxon>
        <taxon>Chloropicophyceae</taxon>
        <taxon>Chloropicales</taxon>
        <taxon>Chloropicaceae</taxon>
        <taxon>Chloropicon</taxon>
    </lineage>
</organism>
<sequence length="328" mass="36522">MPSNRDAVEGADKAEAGGGEAGATATGLGRGLASAIAEDAGLRVALRSNIVDQLFLKQELLNKREEEIRKRAKVVDDFSQLVDRQRKALENERASFENEVTSVRKFEARERGRVVLNVGGRTFETSVETLATKSGFFKALFSGAWDDAAADSVFIDRDPNHFGVLLSFLRNNGDVECLSEHCYEAAKSHGTSALLGLLREAEFFQIEEAIETVEDFLRHKEDVASAFDMITLNVGGESFVTSRRTLCLCPFFDNLLAGYTNHGKVPASKFSRLEPIFLDRNPKFFAILLDYLRSGCDRKVLKLHISLLPDELISYFKDDMSNFYELNA</sequence>
<evidence type="ECO:0000256" key="2">
    <source>
        <dbReference type="SAM" id="MobiDB-lite"/>
    </source>
</evidence>
<evidence type="ECO:0000256" key="1">
    <source>
        <dbReference type="ARBA" id="ARBA00004906"/>
    </source>
</evidence>
<name>A0AAX4PJC8_9CHLO</name>
<evidence type="ECO:0000313" key="5">
    <source>
        <dbReference type="Proteomes" id="UP001472866"/>
    </source>
</evidence>
<dbReference type="AlphaFoldDB" id="A0AAX4PJC8"/>
<dbReference type="InterPro" id="IPR003131">
    <property type="entry name" value="T1-type_BTB"/>
</dbReference>
<accession>A0AAX4PJC8</accession>
<protein>
    <submittedName>
        <fullName evidence="4">BTB/POZ domain-containing protein</fullName>
    </submittedName>
</protein>
<dbReference type="InterPro" id="IPR045068">
    <property type="entry name" value="BACURD1-3"/>
</dbReference>
<evidence type="ECO:0000313" key="4">
    <source>
        <dbReference type="EMBL" id="WZN65794.1"/>
    </source>
</evidence>
<dbReference type="GO" id="GO:0051260">
    <property type="term" value="P:protein homooligomerization"/>
    <property type="evidence" value="ECO:0007669"/>
    <property type="project" value="InterPro"/>
</dbReference>
<feature type="domain" description="BTB" evidence="3">
    <location>
        <begin position="228"/>
        <end position="295"/>
    </location>
</feature>
<feature type="compositionally biased region" description="Basic and acidic residues" evidence="2">
    <location>
        <begin position="1"/>
        <end position="15"/>
    </location>
</feature>
<dbReference type="InterPro" id="IPR011333">
    <property type="entry name" value="SKP1/BTB/POZ_sf"/>
</dbReference>
<reference evidence="4 5" key="1">
    <citation type="submission" date="2024-03" db="EMBL/GenBank/DDBJ databases">
        <title>Complete genome sequence of the green alga Chloropicon roscoffensis RCC1871.</title>
        <authorList>
            <person name="Lemieux C."/>
            <person name="Pombert J.-F."/>
            <person name="Otis C."/>
            <person name="Turmel M."/>
        </authorList>
    </citation>
    <scope>NUCLEOTIDE SEQUENCE [LARGE SCALE GENOMIC DNA]</scope>
    <source>
        <strain evidence="4 5">RCC1871</strain>
    </source>
</reference>
<dbReference type="PROSITE" id="PS50097">
    <property type="entry name" value="BTB"/>
    <property type="match status" value="2"/>
</dbReference>
<dbReference type="Proteomes" id="UP001472866">
    <property type="component" value="Chromosome 13"/>
</dbReference>
<feature type="domain" description="BTB" evidence="3">
    <location>
        <begin position="112"/>
        <end position="172"/>
    </location>
</feature>
<gene>
    <name evidence="4" type="ORF">HKI87_13g73560</name>
</gene>
<dbReference type="SMART" id="SM00225">
    <property type="entry name" value="BTB"/>
    <property type="match status" value="2"/>
</dbReference>
<keyword evidence="5" id="KW-1185">Reference proteome</keyword>
<proteinExistence type="predicted"/>
<dbReference type="Pfam" id="PF02214">
    <property type="entry name" value="BTB_2"/>
    <property type="match status" value="2"/>
</dbReference>